<evidence type="ECO:0000256" key="6">
    <source>
        <dbReference type="ARBA" id="ARBA00042087"/>
    </source>
</evidence>
<dbReference type="Pfam" id="PF01370">
    <property type="entry name" value="Epimerase"/>
    <property type="match status" value="1"/>
</dbReference>
<evidence type="ECO:0000256" key="7">
    <source>
        <dbReference type="ARBA" id="ARBA00048870"/>
    </source>
</evidence>
<evidence type="ECO:0000256" key="1">
    <source>
        <dbReference type="ARBA" id="ARBA00023002"/>
    </source>
</evidence>
<evidence type="ECO:0000256" key="3">
    <source>
        <dbReference type="ARBA" id="ARBA00023445"/>
    </source>
</evidence>
<dbReference type="Proteomes" id="UP001190700">
    <property type="component" value="Unassembled WGS sequence"/>
</dbReference>
<name>A0AAE0CAN7_9CHLO</name>
<evidence type="ECO:0000256" key="4">
    <source>
        <dbReference type="ARBA" id="ARBA00039055"/>
    </source>
</evidence>
<feature type="domain" description="NAD-dependent epimerase/dehydratase" evidence="9">
    <location>
        <begin position="5"/>
        <end position="193"/>
    </location>
</feature>
<comment type="similarity">
    <text evidence="3">Belongs to the NAD(P)-dependent epimerase/dehydratase family. Dihydroflavonol-4-reductase subfamily.</text>
</comment>
<dbReference type="Gene3D" id="3.40.50.720">
    <property type="entry name" value="NAD(P)-binding Rossmann-like Domain"/>
    <property type="match status" value="1"/>
</dbReference>
<protein>
    <recommendedName>
        <fullName evidence="6">Flavanone 4-reductase</fullName>
        <ecNumber evidence="5">1.1.1.219</ecNumber>
        <ecNumber evidence="4">1.1.1.234</ecNumber>
    </recommendedName>
</protein>
<evidence type="ECO:0000256" key="5">
    <source>
        <dbReference type="ARBA" id="ARBA00039057"/>
    </source>
</evidence>
<gene>
    <name evidence="10" type="ORF">CYMTET_40032</name>
</gene>
<dbReference type="PANTHER" id="PTHR10366:SF564">
    <property type="entry name" value="STEROL-4-ALPHA-CARBOXYLATE 3-DEHYDROGENASE, DECARBOXYLATING"/>
    <property type="match status" value="1"/>
</dbReference>
<keyword evidence="2" id="KW-0284">Flavonoid biosynthesis</keyword>
<dbReference type="InterPro" id="IPR001509">
    <property type="entry name" value="Epimerase_deHydtase"/>
</dbReference>
<dbReference type="InterPro" id="IPR050425">
    <property type="entry name" value="NAD(P)_dehydrat-like"/>
</dbReference>
<evidence type="ECO:0000259" key="9">
    <source>
        <dbReference type="Pfam" id="PF01370"/>
    </source>
</evidence>
<dbReference type="FunFam" id="3.40.50.720:FF:000085">
    <property type="entry name" value="Dihydroflavonol reductase"/>
    <property type="match status" value="1"/>
</dbReference>
<dbReference type="EC" id="1.1.1.219" evidence="5"/>
<dbReference type="GO" id="GO:0045552">
    <property type="term" value="F:dihydroflavanol 4-reductase activity"/>
    <property type="evidence" value="ECO:0007669"/>
    <property type="project" value="UniProtKB-EC"/>
</dbReference>
<dbReference type="PANTHER" id="PTHR10366">
    <property type="entry name" value="NAD DEPENDENT EPIMERASE/DEHYDRATASE"/>
    <property type="match status" value="1"/>
</dbReference>
<dbReference type="GO" id="GO:0009813">
    <property type="term" value="P:flavonoid biosynthetic process"/>
    <property type="evidence" value="ECO:0007669"/>
    <property type="project" value="UniProtKB-KW"/>
</dbReference>
<sequence length="235" mass="25218">MGLKICVTGGTGYIASWVVKKLLAGGHTVNCTVRDPENEHAQALAALSSTTLVLFKADLMEEGSFDEAVAGCDYVLHMASPFSLSTKNAEKTIIEPAVNGTKNVLSACDKAESVKRVVVTSSVGAIWGSPSDKEIRYVFSEEDWNETSDPKKDPYFLSKTMAEKAAWEVAKDKHYELTTINPGFVMGPAAMGRVEGESAGTGPGSARGRSSENHREVVCAACLRTLEFRAHGLEL</sequence>
<evidence type="ECO:0000256" key="2">
    <source>
        <dbReference type="ARBA" id="ARBA00023241"/>
    </source>
</evidence>
<comment type="catalytic activity">
    <reaction evidence="8">
        <text>a (2R,3S,4S)-leucoanthocyanidin + NADP(+) = a (2R,3R)-dihydroflavonol + NADPH + H(+)</text>
        <dbReference type="Rhea" id="RHEA:54444"/>
        <dbReference type="ChEBI" id="CHEBI:15378"/>
        <dbReference type="ChEBI" id="CHEBI:57783"/>
        <dbReference type="ChEBI" id="CHEBI:58349"/>
        <dbReference type="ChEBI" id="CHEBI:138176"/>
        <dbReference type="ChEBI" id="CHEBI:138188"/>
        <dbReference type="EC" id="1.1.1.219"/>
    </reaction>
</comment>
<dbReference type="SUPFAM" id="SSF51735">
    <property type="entry name" value="NAD(P)-binding Rossmann-fold domains"/>
    <property type="match status" value="1"/>
</dbReference>
<comment type="catalytic activity">
    <reaction evidence="7">
        <text>(2S)-flavan-4-ol + NADP(+) = (2S)-flavanone + NADPH + H(+)</text>
        <dbReference type="Rhea" id="RHEA:11228"/>
        <dbReference type="ChEBI" id="CHEBI:15378"/>
        <dbReference type="ChEBI" id="CHEBI:15605"/>
        <dbReference type="ChEBI" id="CHEBI:15606"/>
        <dbReference type="ChEBI" id="CHEBI:57783"/>
        <dbReference type="ChEBI" id="CHEBI:58349"/>
        <dbReference type="EC" id="1.1.1.234"/>
    </reaction>
</comment>
<keyword evidence="11" id="KW-1185">Reference proteome</keyword>
<accession>A0AAE0CAN7</accession>
<dbReference type="EC" id="1.1.1.234" evidence="4"/>
<evidence type="ECO:0000313" key="10">
    <source>
        <dbReference type="EMBL" id="KAK3250595.1"/>
    </source>
</evidence>
<dbReference type="AlphaFoldDB" id="A0AAE0CAN7"/>
<proteinExistence type="inferred from homology"/>
<evidence type="ECO:0000313" key="11">
    <source>
        <dbReference type="Proteomes" id="UP001190700"/>
    </source>
</evidence>
<dbReference type="InterPro" id="IPR036291">
    <property type="entry name" value="NAD(P)-bd_dom_sf"/>
</dbReference>
<evidence type="ECO:0000256" key="8">
    <source>
        <dbReference type="ARBA" id="ARBA00049132"/>
    </source>
</evidence>
<dbReference type="EMBL" id="LGRX02026604">
    <property type="protein sequence ID" value="KAK3250595.1"/>
    <property type="molecule type" value="Genomic_DNA"/>
</dbReference>
<comment type="caution">
    <text evidence="10">The sequence shown here is derived from an EMBL/GenBank/DDBJ whole genome shotgun (WGS) entry which is preliminary data.</text>
</comment>
<organism evidence="10 11">
    <name type="scientific">Cymbomonas tetramitiformis</name>
    <dbReference type="NCBI Taxonomy" id="36881"/>
    <lineage>
        <taxon>Eukaryota</taxon>
        <taxon>Viridiplantae</taxon>
        <taxon>Chlorophyta</taxon>
        <taxon>Pyramimonadophyceae</taxon>
        <taxon>Pyramimonadales</taxon>
        <taxon>Pyramimonadaceae</taxon>
        <taxon>Cymbomonas</taxon>
    </lineage>
</organism>
<dbReference type="GO" id="GO:0047890">
    <property type="term" value="F:flavanone 4-reductase activity"/>
    <property type="evidence" value="ECO:0007669"/>
    <property type="project" value="UniProtKB-EC"/>
</dbReference>
<keyword evidence="1" id="KW-0560">Oxidoreductase</keyword>
<reference evidence="10 11" key="1">
    <citation type="journal article" date="2015" name="Genome Biol. Evol.">
        <title>Comparative Genomics of a Bacterivorous Green Alga Reveals Evolutionary Causalities and Consequences of Phago-Mixotrophic Mode of Nutrition.</title>
        <authorList>
            <person name="Burns J.A."/>
            <person name="Paasch A."/>
            <person name="Narechania A."/>
            <person name="Kim E."/>
        </authorList>
    </citation>
    <scope>NUCLEOTIDE SEQUENCE [LARGE SCALE GENOMIC DNA]</scope>
    <source>
        <strain evidence="10 11">PLY_AMNH</strain>
    </source>
</reference>